<gene>
    <name evidence="4" type="ORF">AR1Y2_2129</name>
</gene>
<feature type="transmembrane region" description="Helical" evidence="3">
    <location>
        <begin position="7"/>
        <end position="26"/>
    </location>
</feature>
<evidence type="ECO:0000256" key="2">
    <source>
        <dbReference type="ARBA" id="ARBA00022989"/>
    </source>
</evidence>
<dbReference type="PANTHER" id="PTHR37815">
    <property type="entry name" value="UPF0397 PROTEIN BC_2624-RELATED"/>
    <property type="match status" value="1"/>
</dbReference>
<keyword evidence="1 3" id="KW-0812">Transmembrane</keyword>
<organism evidence="4 5">
    <name type="scientific">Anaerostipes rhamnosivorans</name>
    <dbReference type="NCBI Taxonomy" id="1229621"/>
    <lineage>
        <taxon>Bacteria</taxon>
        <taxon>Bacillati</taxon>
        <taxon>Bacillota</taxon>
        <taxon>Clostridia</taxon>
        <taxon>Lachnospirales</taxon>
        <taxon>Lachnospiraceae</taxon>
        <taxon>Anaerostipes</taxon>
    </lineage>
</organism>
<accession>A0A4P8IHT8</accession>
<dbReference type="Pfam" id="PF07155">
    <property type="entry name" value="ECF-ribofla_trS"/>
    <property type="match status" value="1"/>
</dbReference>
<dbReference type="RefSeq" id="WP_137328930.1">
    <property type="nucleotide sequence ID" value="NZ_CP040058.1"/>
</dbReference>
<dbReference type="Proteomes" id="UP000298653">
    <property type="component" value="Chromosome"/>
</dbReference>
<dbReference type="AlphaFoldDB" id="A0A4P8IHT8"/>
<proteinExistence type="predicted"/>
<feature type="transmembrane region" description="Helical" evidence="3">
    <location>
        <begin position="80"/>
        <end position="97"/>
    </location>
</feature>
<keyword evidence="2 3" id="KW-1133">Transmembrane helix</keyword>
<evidence type="ECO:0000313" key="4">
    <source>
        <dbReference type="EMBL" id="QCP35583.1"/>
    </source>
</evidence>
<dbReference type="Gene3D" id="1.10.1760.20">
    <property type="match status" value="1"/>
</dbReference>
<dbReference type="GO" id="GO:0016020">
    <property type="term" value="C:membrane"/>
    <property type="evidence" value="ECO:0007669"/>
    <property type="project" value="InterPro"/>
</dbReference>
<dbReference type="PANTHER" id="PTHR37815:SF3">
    <property type="entry name" value="UPF0397 PROTEIN SPR0429"/>
    <property type="match status" value="1"/>
</dbReference>
<dbReference type="EMBL" id="CP040058">
    <property type="protein sequence ID" value="QCP35583.1"/>
    <property type="molecule type" value="Genomic_DNA"/>
</dbReference>
<keyword evidence="3" id="KW-0472">Membrane</keyword>
<reference evidence="4 5" key="1">
    <citation type="submission" date="2019-05" db="EMBL/GenBank/DDBJ databases">
        <title>Complete genome sequencing of Anaerostipes rhamnosivorans.</title>
        <authorList>
            <person name="Bui T.P.N."/>
            <person name="de Vos W.M."/>
        </authorList>
    </citation>
    <scope>NUCLEOTIDE SEQUENCE [LARGE SCALE GENOMIC DNA]</scope>
    <source>
        <strain evidence="4 5">1y2</strain>
    </source>
</reference>
<sequence>MNQTKKLVYTALFTALCCVGTMVIQIPTPATHGYIHLGDAFVILSGVILGKKYGSLAAGIGSAFADIFSGYAYYAPTTFIVKFMVALCAAVLYKALTSHGVKELIAMIPCGLADILFVVAGYFLHSYITEGIGPALLSVPSNAIQGCSGLIVAAILLPILTAVPDIKKAKLCMNHE</sequence>
<name>A0A4P8IHT8_9FIRM</name>
<dbReference type="InterPro" id="IPR009825">
    <property type="entry name" value="ECF_substrate-spec-like"/>
</dbReference>
<dbReference type="OrthoDB" id="411368at2"/>
<feature type="transmembrane region" description="Helical" evidence="3">
    <location>
        <begin position="104"/>
        <end position="123"/>
    </location>
</feature>
<protein>
    <submittedName>
        <fullName evidence="4">Substrate-specific component PdxU2 of predicted pyridoxin-related ECF transporter</fullName>
    </submittedName>
</protein>
<dbReference type="KEGG" id="arf:AR1Y2_2129"/>
<evidence type="ECO:0000256" key="3">
    <source>
        <dbReference type="SAM" id="Phobius"/>
    </source>
</evidence>
<feature type="transmembrane region" description="Helical" evidence="3">
    <location>
        <begin position="143"/>
        <end position="163"/>
    </location>
</feature>
<evidence type="ECO:0000256" key="1">
    <source>
        <dbReference type="ARBA" id="ARBA00022692"/>
    </source>
</evidence>
<keyword evidence="5" id="KW-1185">Reference proteome</keyword>
<evidence type="ECO:0000313" key="5">
    <source>
        <dbReference type="Proteomes" id="UP000298653"/>
    </source>
</evidence>